<dbReference type="GO" id="GO:0003677">
    <property type="term" value="F:DNA binding"/>
    <property type="evidence" value="ECO:0007669"/>
    <property type="project" value="TreeGrafter"/>
</dbReference>
<organism evidence="2 3">
    <name type="scientific">Cerrena zonata</name>
    <dbReference type="NCBI Taxonomy" id="2478898"/>
    <lineage>
        <taxon>Eukaryota</taxon>
        <taxon>Fungi</taxon>
        <taxon>Dikarya</taxon>
        <taxon>Basidiomycota</taxon>
        <taxon>Agaricomycotina</taxon>
        <taxon>Agaricomycetes</taxon>
        <taxon>Polyporales</taxon>
        <taxon>Cerrenaceae</taxon>
        <taxon>Cerrena</taxon>
    </lineage>
</organism>
<reference evidence="2 3" key="1">
    <citation type="submission" date="2022-09" db="EMBL/GenBank/DDBJ databases">
        <authorList>
            <person name="Palmer J.M."/>
        </authorList>
    </citation>
    <scope>NUCLEOTIDE SEQUENCE [LARGE SCALE GENOMIC DNA]</scope>
    <source>
        <strain evidence="2 3">DSM 7382</strain>
    </source>
</reference>
<feature type="compositionally biased region" description="Basic and acidic residues" evidence="1">
    <location>
        <begin position="286"/>
        <end position="295"/>
    </location>
</feature>
<feature type="region of interest" description="Disordered" evidence="1">
    <location>
        <begin position="332"/>
        <end position="365"/>
    </location>
</feature>
<dbReference type="Pfam" id="PF09729">
    <property type="entry name" value="Gti1_Pac2"/>
    <property type="match status" value="1"/>
</dbReference>
<feature type="compositionally biased region" description="Basic residues" evidence="1">
    <location>
        <begin position="296"/>
        <end position="307"/>
    </location>
</feature>
<feature type="region of interest" description="Disordered" evidence="1">
    <location>
        <begin position="238"/>
        <end position="317"/>
    </location>
</feature>
<evidence type="ECO:0000313" key="3">
    <source>
        <dbReference type="Proteomes" id="UP001385951"/>
    </source>
</evidence>
<keyword evidence="3" id="KW-1185">Reference proteome</keyword>
<dbReference type="PANTHER" id="PTHR28027:SF2">
    <property type="entry name" value="TRANSCRIPTIONAL REGULATOR MIT1"/>
    <property type="match status" value="1"/>
</dbReference>
<evidence type="ECO:0000256" key="1">
    <source>
        <dbReference type="SAM" id="MobiDB-lite"/>
    </source>
</evidence>
<dbReference type="AlphaFoldDB" id="A0AAW0G4B6"/>
<proteinExistence type="predicted"/>
<comment type="caution">
    <text evidence="2">The sequence shown here is derived from an EMBL/GenBank/DDBJ whole genome shotgun (WGS) entry which is preliminary data.</text>
</comment>
<gene>
    <name evidence="2" type="ORF">QCA50_008722</name>
</gene>
<accession>A0AAW0G4B6</accession>
<name>A0AAW0G4B6_9APHY</name>
<sequence>MPSSDCTRSEKTLFRGWLRTTKDVLLVFEAARKGLIPRVTRRFHDAEKRNIIQSGVVLVFTEEESGIKRWTDPFLWSASRMLGNFMIYREREDIQITSETPYACSDIRLPKNASKDHDAELEKAIYGSWSKGHGLKTNGLMKKTISLRIDGIVHHLVSYYDPSDVRSGALQTPSSIPILRDIEISPEVLVNVSKLRQPPHTKIDQEGKRVFVGEFDDAISTDPLYPNGGGIKWVHITMSPPPSNTSTRSTPSEKLIPSSSLLGGTSAPKHCPRQTAERSTVQKAYKPYDRRDTRRTISRHLTSRHPTTHSATAEAPHPASLKVTYPWPYQVPSPTSPSLSPSTASPVSPSSSLSSSLSPSPSSCSPASSYGSLVEDVYWDHLSGHQWNFVADWDAMMPSSQPSSYQFGAMQHTPMYSYNTIAPSGHVYAGQYTPCV</sequence>
<protein>
    <recommendedName>
        <fullName evidence="4">Gti1/Pac2 family-domain-containing protein</fullName>
    </recommendedName>
</protein>
<evidence type="ECO:0000313" key="2">
    <source>
        <dbReference type="EMBL" id="KAK7688350.1"/>
    </source>
</evidence>
<dbReference type="Proteomes" id="UP001385951">
    <property type="component" value="Unassembled WGS sequence"/>
</dbReference>
<dbReference type="EMBL" id="JASBNA010000011">
    <property type="protein sequence ID" value="KAK7688350.1"/>
    <property type="molecule type" value="Genomic_DNA"/>
</dbReference>
<dbReference type="InterPro" id="IPR018608">
    <property type="entry name" value="Gti1/Pac2"/>
</dbReference>
<feature type="compositionally biased region" description="Low complexity" evidence="1">
    <location>
        <begin position="336"/>
        <end position="365"/>
    </location>
</feature>
<evidence type="ECO:0008006" key="4">
    <source>
        <dbReference type="Google" id="ProtNLM"/>
    </source>
</evidence>
<dbReference type="PANTHER" id="PTHR28027">
    <property type="entry name" value="TRANSCRIPTIONAL REGULATOR MIT1"/>
    <property type="match status" value="1"/>
</dbReference>